<sequence>MVKTKKYVSIYSGLMAVWKRIFCSLKVESTKMTSVTDTKQFSSPKSG</sequence>
<evidence type="ECO:0000313" key="2">
    <source>
        <dbReference type="Proteomes" id="UP000076244"/>
    </source>
</evidence>
<organism evidence="1 2">
    <name type="scientific">Pediococcus damnosus</name>
    <dbReference type="NCBI Taxonomy" id="51663"/>
    <lineage>
        <taxon>Bacteria</taxon>
        <taxon>Bacillati</taxon>
        <taxon>Bacillota</taxon>
        <taxon>Bacilli</taxon>
        <taxon>Lactobacillales</taxon>
        <taxon>Lactobacillaceae</taxon>
        <taxon>Pediococcus</taxon>
    </lineage>
</organism>
<reference evidence="1 2" key="1">
    <citation type="journal article" date="2016" name="PLoS ONE">
        <title>The Identification of Novel Diagnostic Marker Genes for the Detection of Beer Spoiling Pediococcus damnosus Strains Using the BlAst Diagnostic Gene findEr.</title>
        <authorList>
            <person name="Behr J."/>
            <person name="Geissler A.J."/>
            <person name="Schmid J."/>
            <person name="Zehe A."/>
            <person name="Vogel R.F."/>
        </authorList>
    </citation>
    <scope>NUCLEOTIDE SEQUENCE [LARGE SCALE GENOMIC DNA]</scope>
    <source>
        <strain evidence="1 2">TMW 2.1535</strain>
    </source>
</reference>
<gene>
    <name evidence="1" type="ORF">ADU72_1247</name>
</gene>
<name>A0ABN4N914_9LACO</name>
<keyword evidence="2" id="KW-1185">Reference proteome</keyword>
<protein>
    <submittedName>
        <fullName evidence="1">Uncharacterized protein</fullName>
    </submittedName>
</protein>
<accession>A0ABN4N914</accession>
<evidence type="ECO:0000313" key="1">
    <source>
        <dbReference type="EMBL" id="AMV67180.1"/>
    </source>
</evidence>
<proteinExistence type="predicted"/>
<dbReference type="Proteomes" id="UP000076244">
    <property type="component" value="Chromosome"/>
</dbReference>
<dbReference type="EMBL" id="CP012288">
    <property type="protein sequence ID" value="AMV67180.1"/>
    <property type="molecule type" value="Genomic_DNA"/>
</dbReference>